<feature type="region of interest" description="Disordered" evidence="2">
    <location>
        <begin position="1045"/>
        <end position="1065"/>
    </location>
</feature>
<dbReference type="GO" id="GO:0071596">
    <property type="term" value="P:ubiquitin-dependent protein catabolic process via the N-end rule pathway"/>
    <property type="evidence" value="ECO:0007669"/>
    <property type="project" value="UniProtKB-UniRule"/>
</dbReference>
<dbReference type="EMBL" id="QWIL01000165">
    <property type="protein sequence ID" value="RMY22801.1"/>
    <property type="molecule type" value="Genomic_DNA"/>
</dbReference>
<dbReference type="PANTHER" id="PTHR21497:SF24">
    <property type="entry name" value="E3 UBIQUITIN-PROTEIN LIGASE UBR1"/>
    <property type="match status" value="1"/>
</dbReference>
<feature type="region of interest" description="Disordered" evidence="2">
    <location>
        <begin position="1339"/>
        <end position="1360"/>
    </location>
</feature>
<comment type="function">
    <text evidence="1">Ubiquitin ligase protein which is a component of the N-end rule pathway. Recognizes and binds to proteins bearing specific N-terminal residues that are destabilizing according to the N-end rule, leading to their ubiquitination and subsequent degradation.</text>
</comment>
<comment type="caution">
    <text evidence="6">The sequence shown here is derived from an EMBL/GenBank/DDBJ whole genome shotgun (WGS) entry which is preliminary data.</text>
</comment>
<dbReference type="GO" id="GO:0008270">
    <property type="term" value="F:zinc ion binding"/>
    <property type="evidence" value="ECO:0007669"/>
    <property type="project" value="UniProtKB-UniRule"/>
</dbReference>
<keyword evidence="1" id="KW-0479">Metal-binding</keyword>
<evidence type="ECO:0000313" key="6">
    <source>
        <dbReference type="EMBL" id="RMY22801.1"/>
    </source>
</evidence>
<feature type="compositionally biased region" description="Basic and acidic residues" evidence="2">
    <location>
        <begin position="166"/>
        <end position="181"/>
    </location>
</feature>
<dbReference type="PANTHER" id="PTHR21497">
    <property type="entry name" value="UBIQUITIN LIGASE E3 ALPHA-RELATED"/>
    <property type="match status" value="1"/>
</dbReference>
<name>A0A3M7A5R5_HORWE</name>
<dbReference type="GO" id="GO:0005737">
    <property type="term" value="C:cytoplasm"/>
    <property type="evidence" value="ECO:0007669"/>
    <property type="project" value="TreeGrafter"/>
</dbReference>
<evidence type="ECO:0000313" key="7">
    <source>
        <dbReference type="Proteomes" id="UP000271337"/>
    </source>
</evidence>
<dbReference type="InterPro" id="IPR044046">
    <property type="entry name" value="E3_ligase_UBR-like_C"/>
</dbReference>
<feature type="region of interest" description="Disordered" evidence="2">
    <location>
        <begin position="159"/>
        <end position="181"/>
    </location>
</feature>
<evidence type="ECO:0000259" key="4">
    <source>
        <dbReference type="Pfam" id="PF18995"/>
    </source>
</evidence>
<dbReference type="Gene3D" id="1.10.10.2670">
    <property type="entry name" value="E3 ubiquitin-protein ligase"/>
    <property type="match status" value="1"/>
</dbReference>
<feature type="domain" description="Adaptor protein ClpS core" evidence="3">
    <location>
        <begin position="37"/>
        <end position="85"/>
    </location>
</feature>
<comment type="pathway">
    <text evidence="1">Protein modification; protein ubiquitination.</text>
</comment>
<dbReference type="Pfam" id="PF02617">
    <property type="entry name" value="ClpS"/>
    <property type="match status" value="1"/>
</dbReference>
<protein>
    <recommendedName>
        <fullName evidence="1">E3 ubiquitin-protein ligase</fullName>
        <ecNumber evidence="1">2.3.2.27</ecNumber>
    </recommendedName>
</protein>
<keyword evidence="1" id="KW-0833">Ubl conjugation pathway</keyword>
<comment type="similarity">
    <text evidence="1">Belongs to the E3 ubiquitin-protein ligase UBR1-like family.</text>
</comment>
<feature type="compositionally biased region" description="Basic and acidic residues" evidence="2">
    <location>
        <begin position="1"/>
        <end position="19"/>
    </location>
</feature>
<organism evidence="6 7">
    <name type="scientific">Hortaea werneckii</name>
    <name type="common">Black yeast</name>
    <name type="synonym">Cladosporium werneckii</name>
    <dbReference type="NCBI Taxonomy" id="91943"/>
    <lineage>
        <taxon>Eukaryota</taxon>
        <taxon>Fungi</taxon>
        <taxon>Dikarya</taxon>
        <taxon>Ascomycota</taxon>
        <taxon>Pezizomycotina</taxon>
        <taxon>Dothideomycetes</taxon>
        <taxon>Dothideomycetidae</taxon>
        <taxon>Mycosphaerellales</taxon>
        <taxon>Teratosphaeriaceae</taxon>
        <taxon>Hortaea</taxon>
    </lineage>
</organism>
<dbReference type="CDD" id="cd16482">
    <property type="entry name" value="RING-H2_UBR1-like"/>
    <property type="match status" value="1"/>
</dbReference>
<evidence type="ECO:0000259" key="3">
    <source>
        <dbReference type="Pfam" id="PF02617"/>
    </source>
</evidence>
<dbReference type="InterPro" id="IPR039164">
    <property type="entry name" value="UBR1-like"/>
</dbReference>
<dbReference type="EC" id="2.3.2.27" evidence="1"/>
<dbReference type="Proteomes" id="UP000271337">
    <property type="component" value="Unassembled WGS sequence"/>
</dbReference>
<gene>
    <name evidence="6" type="ORF">D0867_02472</name>
</gene>
<dbReference type="UniPathway" id="UPA00143"/>
<keyword evidence="1" id="KW-0808">Transferase</keyword>
<dbReference type="Pfam" id="PF22960">
    <property type="entry name" value="WHD_UBR1"/>
    <property type="match status" value="1"/>
</dbReference>
<evidence type="ECO:0000256" key="1">
    <source>
        <dbReference type="RuleBase" id="RU366018"/>
    </source>
</evidence>
<keyword evidence="1" id="KW-0863">Zinc-finger</keyword>
<comment type="catalytic activity">
    <reaction evidence="1">
        <text>S-ubiquitinyl-[E2 ubiquitin-conjugating enzyme]-L-cysteine + [acceptor protein]-L-lysine = [E2 ubiquitin-conjugating enzyme]-L-cysteine + N(6)-ubiquitinyl-[acceptor protein]-L-lysine.</text>
        <dbReference type="EC" id="2.3.2.27"/>
    </reaction>
</comment>
<dbReference type="Pfam" id="PF18995">
    <property type="entry name" value="PRT6_C"/>
    <property type="match status" value="1"/>
</dbReference>
<dbReference type="InterPro" id="IPR055194">
    <property type="entry name" value="UBR1-like_WH"/>
</dbReference>
<dbReference type="InterPro" id="IPR042065">
    <property type="entry name" value="E3_ELL-like"/>
</dbReference>
<dbReference type="InterPro" id="IPR036390">
    <property type="entry name" value="WH_DNA-bd_sf"/>
</dbReference>
<proteinExistence type="inferred from homology"/>
<feature type="domain" description="E3 ubiquitin-protein ligase UBR-like C-terminal" evidence="4">
    <location>
        <begin position="1436"/>
        <end position="1860"/>
    </location>
</feature>
<reference evidence="6 7" key="1">
    <citation type="journal article" date="2018" name="BMC Genomics">
        <title>Genomic evidence for intraspecific hybridization in a clonal and extremely halotolerant yeast.</title>
        <authorList>
            <person name="Gostincar C."/>
            <person name="Stajich J.E."/>
            <person name="Zupancic J."/>
            <person name="Zalar P."/>
            <person name="Gunde-Cimerman N."/>
        </authorList>
    </citation>
    <scope>NUCLEOTIDE SEQUENCE [LARGE SCALE GENOMIC DNA]</scope>
    <source>
        <strain evidence="6 7">EXF-6669</strain>
    </source>
</reference>
<dbReference type="GO" id="GO:0000151">
    <property type="term" value="C:ubiquitin ligase complex"/>
    <property type="evidence" value="ECO:0007669"/>
    <property type="project" value="TreeGrafter"/>
</dbReference>
<evidence type="ECO:0000256" key="2">
    <source>
        <dbReference type="SAM" id="MobiDB-lite"/>
    </source>
</evidence>
<dbReference type="SUPFAM" id="SSF46785">
    <property type="entry name" value="Winged helix' DNA-binding domain"/>
    <property type="match status" value="1"/>
</dbReference>
<sequence length="1883" mass="211921">MTLRLPKSEASIRSDEQHARLSGPYGAEPDIPEDEIEWALLLWNDEKHTVDDVQNQVARACSKTKKFGYEKAMEVNDIGRSAVHHSKDLPRLLEMAKVLEQIKVTVTIRSARDTFREQMCEALIEWIGDISGCAVGSNAYILRNTVCEEFLKPWRVGGSTAANRDIGQRGIDDHEHEDNDKLRRRYHEAGEADMDVDLMDENEDVAEALEATLAGYASPPPPPPHHGREGSAAADDDGRSRREQSVITPADSEGEGEGPASDPASRAPPPTEGPYNNVPKTPKVKGGIRSSTRPAKHWLEKPPNFKPLRGVEPAEDLWQRVRLDFLILYDLRLWKILRTNLRHLYITTVVTIPHFKRLLGLRYAGLYTALAQLYLIADREPDHSIINLSVQMLTTPSITEEVVERANFLTNLMAILYTFVTTRQVSFPELCSPRASLSFESGAVTNRRIFHFFVDLRWMFNSAFIQKKLREEQRYLLQFCDLAKLLQGVCPNVRKTGEHVEFESEGWIAASMVVKEIDRLAKMIGHAFELPMDDETEAAERSELLKHAIRMLGQVTMINAFGYERRRFTQAELRDDMAWHLIGPFDGAERKMYSVPNFVVQSEPMSFHHPLHYLLSWLLENGKAMSREEMRSLLHFGPKDLKDPYNPPFLRHGTANPPAPSDLTADELLSAIFEHPLRTYVWLSQMKSGMWVRNGITLRHQAHTYKSVGYRDVGYQRDLLMTQTGFVLCGAENEKPGERFLAQVLDRFQMRAWFRGDYRVVAGFEEGQQMDCLEDLFHLLVIVLSERLSLVVPHTAEEKQEQDRRVMQRDIAHALCFKPLSFSDLAARVTEKVGESDEFQRVLEDMTTYRPPEGLSDTGVFELKPEFLEMVDPFYAHYTRNHREEAEGILRKHLAQKTGKKPDDVVIEPKLPQLRTGMFSELHAFTSTPLFAQTVGAALNFAAGGKNNIETLQVSRVETFLNMVLHLTLLATNEDVKSDGFTKLAADPVCSLPGKADGQSLVSLLVTLSGMDDYAACHSTIKHVLRQMQLRQPEKLSAATGHLGSLLDRADTGSPASLNTDEKEKKKQEALARQARETDDRRLFGTFAFLNESGIVRTTPVQDGDFVREVVETPENLDRPADGIRPFGVASKNKDAVQKTTADGNTTTVERQRLSKGFPHQYEGQSGFKGPVSTSCGHIMHYSCFELYASATQRRHQAQIARAHPERVEAKEFICPLCKALGNTFLPIIWKAKECAHEHELHAAQDFSDWLADVPQRYTADLSFLENAPAAMQRQQELQEVYSARSSKYVQSTFSPALVSNMHELSLDSQLLNSAGAGGQPSTRRSSLRSGYSLSSLFRLGSSTNNSGRDNVSPPRDAAPPRMAELVKAYHRIDETVRANRLCSPGKSAGVDWDRLVDRYTQSLLSNRGLIDASNELDSALTGRVLPGQIEDGTVNPVVPLSRALGLSVSAFEIAHRGQGDPMATSLLSDLTEQNVTHLRILSETIESFLAVNVLKETGTNSVARETAKKRDVMTAQLFGVESELSMIKLKDFGNRLLFQEDLFLFFADWLGFMAPDIAEASELLQLCYWAEITKAVFVYKDFVKKQNLDSAGGPQVSEVFKLAVSGMALEDTRDPYSRVPLSDPQLHQLRSIIEKYAVSFLRKAIVLMHVRYGLDFECPYNVNVEDDELVRLTALLHLPLLDDLCGLYTSQGVGSEHLRLMTKRWISQANMIAEHEPVGETSINLPHPAIFELIGLPKNYDALTQEAMRRKCPTTGKELTDPAICLFCGDIFCSQAVCCMKEGNLGGCQQHMPKCGGNIGIFINIRKCMALYMHNRDGSWAHAPYLDRHGEPDPTLRRHHQLYLNQKRYDKLYRDAWLNHMIPTVISRKLEGDINPGGWETL</sequence>
<dbReference type="OrthoDB" id="26387at2759"/>
<feature type="region of interest" description="Disordered" evidence="2">
    <location>
        <begin position="1"/>
        <end position="28"/>
    </location>
</feature>
<dbReference type="InterPro" id="IPR003769">
    <property type="entry name" value="ClpS_core"/>
</dbReference>
<feature type="domain" description="E3 ubiquitin-protein ligase UBR1-like winged-helix" evidence="5">
    <location>
        <begin position="807"/>
        <end position="904"/>
    </location>
</feature>
<dbReference type="GO" id="GO:0061630">
    <property type="term" value="F:ubiquitin protein ligase activity"/>
    <property type="evidence" value="ECO:0007669"/>
    <property type="project" value="UniProtKB-UniRule"/>
</dbReference>
<dbReference type="GO" id="GO:0016567">
    <property type="term" value="P:protein ubiquitination"/>
    <property type="evidence" value="ECO:0007669"/>
    <property type="project" value="UniProtKB-UniRule"/>
</dbReference>
<feature type="region of interest" description="Disordered" evidence="2">
    <location>
        <begin position="214"/>
        <end position="301"/>
    </location>
</feature>
<evidence type="ECO:0000259" key="5">
    <source>
        <dbReference type="Pfam" id="PF22960"/>
    </source>
</evidence>
<keyword evidence="1" id="KW-0862">Zinc</keyword>
<accession>A0A3M7A5R5</accession>